<dbReference type="EMBL" id="AWSV01000154">
    <property type="protein sequence ID" value="ERI81727.1"/>
    <property type="molecule type" value="Genomic_DNA"/>
</dbReference>
<dbReference type="HOGENOM" id="CLU_2931715_0_0_10"/>
<name>U2DJR3_9BACE</name>
<gene>
    <name evidence="1" type="ORF">HMPREF1981_02913</name>
</gene>
<dbReference type="AlphaFoldDB" id="U2DJR3"/>
<protein>
    <submittedName>
        <fullName evidence="1">Uncharacterized protein</fullName>
    </submittedName>
</protein>
<sequence length="60" mass="6935">MGFYRNAQRFSQECSRVSTGMLKGFLRKAVWFSSKDDAFTAKSNYMLYCAECNTRLTEST</sequence>
<dbReference type="Proteomes" id="UP000016496">
    <property type="component" value="Unassembled WGS sequence"/>
</dbReference>
<evidence type="ECO:0000313" key="2">
    <source>
        <dbReference type="Proteomes" id="UP000016496"/>
    </source>
</evidence>
<proteinExistence type="predicted"/>
<comment type="caution">
    <text evidence="1">The sequence shown here is derived from an EMBL/GenBank/DDBJ whole genome shotgun (WGS) entry which is preliminary data.</text>
</comment>
<accession>U2DJR3</accession>
<evidence type="ECO:0000313" key="1">
    <source>
        <dbReference type="EMBL" id="ERI81727.1"/>
    </source>
</evidence>
<reference evidence="1 2" key="1">
    <citation type="submission" date="2013-08" db="EMBL/GenBank/DDBJ databases">
        <authorList>
            <person name="Weinstock G."/>
            <person name="Sodergren E."/>
            <person name="Wylie T."/>
            <person name="Fulton L."/>
            <person name="Fulton R."/>
            <person name="Fronick C."/>
            <person name="O'Laughlin M."/>
            <person name="Godfrey J."/>
            <person name="Miner T."/>
            <person name="Herter B."/>
            <person name="Appelbaum E."/>
            <person name="Cordes M."/>
            <person name="Lek S."/>
            <person name="Wollam A."/>
            <person name="Pepin K.H."/>
            <person name="Palsikar V.B."/>
            <person name="Mitreva M."/>
            <person name="Wilson R.K."/>
        </authorList>
    </citation>
    <scope>NUCLEOTIDE SEQUENCE [LARGE SCALE GENOMIC DNA]</scope>
    <source>
        <strain evidence="1 2">F0041</strain>
    </source>
</reference>
<dbReference type="PATRIC" id="fig|1321819.3.peg.2689"/>
<organism evidence="1 2">
    <name type="scientific">Bacteroides pyogenes F0041</name>
    <dbReference type="NCBI Taxonomy" id="1321819"/>
    <lineage>
        <taxon>Bacteria</taxon>
        <taxon>Pseudomonadati</taxon>
        <taxon>Bacteroidota</taxon>
        <taxon>Bacteroidia</taxon>
        <taxon>Bacteroidales</taxon>
        <taxon>Bacteroidaceae</taxon>
        <taxon>Bacteroides</taxon>
    </lineage>
</organism>